<evidence type="ECO:0000313" key="3">
    <source>
        <dbReference type="EMBL" id="SEC49174.1"/>
    </source>
</evidence>
<dbReference type="AlphaFoldDB" id="A0A1H4SZ00"/>
<protein>
    <recommendedName>
        <fullName evidence="5">Transmembrane protein</fullName>
    </recommendedName>
</protein>
<feature type="transmembrane region" description="Helical" evidence="2">
    <location>
        <begin position="97"/>
        <end position="115"/>
    </location>
</feature>
<evidence type="ECO:0000256" key="1">
    <source>
        <dbReference type="SAM" id="MobiDB-lite"/>
    </source>
</evidence>
<sequence>MTSSPDDKRHDGGSRSGDNGSSGENEPIESYLKDFDDAEKKVAGEIDPGARALVVAIAVVVLLGSLTLPHSGVANGWEVLVYGDDAQAETIALPSRLFVWFEVVFGVVVSMLALVTRRWALAWVALAGTAVSVVFGMLAIWSRQTPAPGIEAAGPGIGLIIGWLTVIVLTFHWLKVVWSRTALQLAAEEERRAAAAEAERRGDWNVG</sequence>
<accession>A0A1H4SZ00</accession>
<keyword evidence="2" id="KW-0812">Transmembrane</keyword>
<feature type="compositionally biased region" description="Low complexity" evidence="1">
    <location>
        <begin position="16"/>
        <end position="25"/>
    </location>
</feature>
<feature type="transmembrane region" description="Helical" evidence="2">
    <location>
        <begin position="50"/>
        <end position="68"/>
    </location>
</feature>
<evidence type="ECO:0000313" key="4">
    <source>
        <dbReference type="Proteomes" id="UP000183407"/>
    </source>
</evidence>
<feature type="transmembrane region" description="Helical" evidence="2">
    <location>
        <begin position="122"/>
        <end position="141"/>
    </location>
</feature>
<name>A0A1H4SZ00_RHOJO</name>
<dbReference type="EMBL" id="FNTL01000004">
    <property type="protein sequence ID" value="SEC49174.1"/>
    <property type="molecule type" value="Genomic_DNA"/>
</dbReference>
<keyword evidence="2" id="KW-0472">Membrane</keyword>
<evidence type="ECO:0000256" key="2">
    <source>
        <dbReference type="SAM" id="Phobius"/>
    </source>
</evidence>
<feature type="transmembrane region" description="Helical" evidence="2">
    <location>
        <begin position="153"/>
        <end position="174"/>
    </location>
</feature>
<gene>
    <name evidence="3" type="ORF">SAMN04490220_1781</name>
</gene>
<organism evidence="3 4">
    <name type="scientific">Rhodococcus jostii</name>
    <dbReference type="NCBI Taxonomy" id="132919"/>
    <lineage>
        <taxon>Bacteria</taxon>
        <taxon>Bacillati</taxon>
        <taxon>Actinomycetota</taxon>
        <taxon>Actinomycetes</taxon>
        <taxon>Mycobacteriales</taxon>
        <taxon>Nocardiaceae</taxon>
        <taxon>Rhodococcus</taxon>
    </lineage>
</organism>
<feature type="region of interest" description="Disordered" evidence="1">
    <location>
        <begin position="1"/>
        <end position="28"/>
    </location>
</feature>
<keyword evidence="2" id="KW-1133">Transmembrane helix</keyword>
<feature type="compositionally biased region" description="Basic and acidic residues" evidence="1">
    <location>
        <begin position="1"/>
        <end position="13"/>
    </location>
</feature>
<dbReference type="Proteomes" id="UP000183407">
    <property type="component" value="Unassembled WGS sequence"/>
</dbReference>
<reference evidence="4" key="1">
    <citation type="submission" date="2016-10" db="EMBL/GenBank/DDBJ databases">
        <authorList>
            <person name="Varghese N."/>
        </authorList>
    </citation>
    <scope>NUCLEOTIDE SEQUENCE [LARGE SCALE GENOMIC DNA]</scope>
    <source>
        <strain evidence="4">DSM 44719</strain>
    </source>
</reference>
<proteinExistence type="predicted"/>
<evidence type="ECO:0008006" key="5">
    <source>
        <dbReference type="Google" id="ProtNLM"/>
    </source>
</evidence>
<dbReference type="RefSeq" id="WP_073359961.1">
    <property type="nucleotide sequence ID" value="NZ_FNTL01000004.1"/>
</dbReference>
<dbReference type="OrthoDB" id="4773013at2"/>